<feature type="compositionally biased region" description="Basic and acidic residues" evidence="1">
    <location>
        <begin position="84"/>
        <end position="94"/>
    </location>
</feature>
<dbReference type="OrthoDB" id="440435at2759"/>
<gene>
    <name evidence="2" type="ORF">C1SCF055_LOCUS9165</name>
</gene>
<dbReference type="EMBL" id="CAMXCT010000627">
    <property type="protein sequence ID" value="CAI3981366.1"/>
    <property type="molecule type" value="Genomic_DNA"/>
</dbReference>
<feature type="compositionally biased region" description="Low complexity" evidence="1">
    <location>
        <begin position="258"/>
        <end position="269"/>
    </location>
</feature>
<evidence type="ECO:0000256" key="1">
    <source>
        <dbReference type="SAM" id="MobiDB-lite"/>
    </source>
</evidence>
<reference evidence="3 4" key="2">
    <citation type="submission" date="2024-05" db="EMBL/GenBank/DDBJ databases">
        <authorList>
            <person name="Chen Y."/>
            <person name="Shah S."/>
            <person name="Dougan E. K."/>
            <person name="Thang M."/>
            <person name="Chan C."/>
        </authorList>
    </citation>
    <scope>NUCLEOTIDE SEQUENCE [LARGE SCALE GENOMIC DNA]</scope>
</reference>
<feature type="compositionally biased region" description="Basic and acidic residues" evidence="1">
    <location>
        <begin position="26"/>
        <end position="76"/>
    </location>
</feature>
<feature type="region of interest" description="Disordered" evidence="1">
    <location>
        <begin position="1"/>
        <end position="103"/>
    </location>
</feature>
<accession>A0A9P1FMI7</accession>
<comment type="caution">
    <text evidence="2">The sequence shown here is derived from an EMBL/GenBank/DDBJ whole genome shotgun (WGS) entry which is preliminary data.</text>
</comment>
<feature type="region of interest" description="Disordered" evidence="1">
    <location>
        <begin position="291"/>
        <end position="313"/>
    </location>
</feature>
<dbReference type="AlphaFoldDB" id="A0A9P1FMI7"/>
<evidence type="ECO:0000313" key="3">
    <source>
        <dbReference type="EMBL" id="CAL4768678.1"/>
    </source>
</evidence>
<evidence type="ECO:0000313" key="2">
    <source>
        <dbReference type="EMBL" id="CAI3981366.1"/>
    </source>
</evidence>
<dbReference type="EMBL" id="CAMXCT030000627">
    <property type="protein sequence ID" value="CAL4768678.1"/>
    <property type="molecule type" value="Genomic_DNA"/>
</dbReference>
<dbReference type="Proteomes" id="UP001152797">
    <property type="component" value="Unassembled WGS sequence"/>
</dbReference>
<dbReference type="EMBL" id="CAMXCT020000627">
    <property type="protein sequence ID" value="CAL1134741.1"/>
    <property type="molecule type" value="Genomic_DNA"/>
</dbReference>
<sequence>MSNSALQEKFLQPEDVECDLCDFGTESEKNEERRDREKDEKDRERSERADSRCAKEADAKAKALQETKHENQTRKDHNQKHAATFREDRPDRGEPGANANGANVSALTDSIDAIDNPIGLLQNLVARHLCRPVVKGDVEYAFEQLDSGSFVASVSVAALEPIAGYPELKKASAKKSAAREALVYFEQFEHFQDLEKVAISKQRTGKAGGLDEVQEMARRKEPNNKIHSTQSTESTVHREVSNGDNREKQNQRSHHSAGHVGHSIGHSIGQPIGQPIGHSAKVLKAKGASGEASFLEPEDAKGKRQTASRSEKKAKVSKAQVKIFQKLGVSVANPVGVLNEKIAAIVRRQVTQDDISYSFETVGQQFTCTVSVDLESLGIGQEVLQASSEPVANKREAKILAADALLSSDVSDFQLPRNQQTHLEPVEAVEAVEAEAMSLLYEIVQLLLRRDPTEDDIIYTVEELEEGFVATVKIPIMQRLPACQGEVAATRTEAKTLAAEAALLSIREA</sequence>
<feature type="compositionally biased region" description="Polar residues" evidence="1">
    <location>
        <begin position="225"/>
        <end position="234"/>
    </location>
</feature>
<name>A0A9P1FMI7_9DINO</name>
<keyword evidence="4" id="KW-1185">Reference proteome</keyword>
<evidence type="ECO:0000313" key="4">
    <source>
        <dbReference type="Proteomes" id="UP001152797"/>
    </source>
</evidence>
<protein>
    <recommendedName>
        <fullName evidence="5">DRBM domain-containing protein</fullName>
    </recommendedName>
</protein>
<proteinExistence type="predicted"/>
<feature type="compositionally biased region" description="Basic and acidic residues" evidence="1">
    <location>
        <begin position="215"/>
        <end position="224"/>
    </location>
</feature>
<feature type="region of interest" description="Disordered" evidence="1">
    <location>
        <begin position="202"/>
        <end position="275"/>
    </location>
</feature>
<evidence type="ECO:0008006" key="5">
    <source>
        <dbReference type="Google" id="ProtNLM"/>
    </source>
</evidence>
<organism evidence="2">
    <name type="scientific">Cladocopium goreaui</name>
    <dbReference type="NCBI Taxonomy" id="2562237"/>
    <lineage>
        <taxon>Eukaryota</taxon>
        <taxon>Sar</taxon>
        <taxon>Alveolata</taxon>
        <taxon>Dinophyceae</taxon>
        <taxon>Suessiales</taxon>
        <taxon>Symbiodiniaceae</taxon>
        <taxon>Cladocopium</taxon>
    </lineage>
</organism>
<feature type="compositionally biased region" description="Basic and acidic residues" evidence="1">
    <location>
        <begin position="235"/>
        <end position="250"/>
    </location>
</feature>
<reference evidence="2" key="1">
    <citation type="submission" date="2022-10" db="EMBL/GenBank/DDBJ databases">
        <authorList>
            <person name="Chen Y."/>
            <person name="Dougan E. K."/>
            <person name="Chan C."/>
            <person name="Rhodes N."/>
            <person name="Thang M."/>
        </authorList>
    </citation>
    <scope>NUCLEOTIDE SEQUENCE</scope>
</reference>